<evidence type="ECO:0000313" key="6">
    <source>
        <dbReference type="Proteomes" id="UP000297975"/>
    </source>
</evidence>
<feature type="domain" description="Gfo/Idh/MocA-like oxidoreductase N-terminal" evidence="3">
    <location>
        <begin position="3"/>
        <end position="121"/>
    </location>
</feature>
<dbReference type="PANTHER" id="PTHR22604">
    <property type="entry name" value="OXIDOREDUCTASES"/>
    <property type="match status" value="1"/>
</dbReference>
<proteinExistence type="inferred from homology"/>
<dbReference type="SUPFAM" id="SSF51735">
    <property type="entry name" value="NAD(P)-binding Rossmann-fold domains"/>
    <property type="match status" value="1"/>
</dbReference>
<sequence length="332" mass="37200">MTIKFGILSTANIARKALIPAMLRSDQAEVVAIASSSGKANEVAKEFSISKAYENYEALLEDPEVEAVYIPLPNHLHKEWVFKSAAAGKHILCEKPAGMNAAEMEEMQEVCEKHGVKFMEAFMYQFHQQHERVKEVIASGEIGDVQLMKASFSFPLMQHQPDGNIRVDASKGGGSIYDVGCYCLHTFQNVLADQVDEVLIQGEVDDKYGVETSAEGFVKMKNGVKAMFDCGFHTYMRHEYEVVGTKGSIKVPKAYRPDAFGHEGLVIVDQGSETRTERHYSDQYQEEVKHFVDVIKNDLTPKNSYEVSIQNMRVIDACYESLKQNKAVKVNP</sequence>
<dbReference type="InterPro" id="IPR050984">
    <property type="entry name" value="Gfo/Idh/MocA_domain"/>
</dbReference>
<evidence type="ECO:0000259" key="4">
    <source>
        <dbReference type="Pfam" id="PF22725"/>
    </source>
</evidence>
<dbReference type="GO" id="GO:0000166">
    <property type="term" value="F:nucleotide binding"/>
    <property type="evidence" value="ECO:0007669"/>
    <property type="project" value="InterPro"/>
</dbReference>
<dbReference type="Pfam" id="PF01408">
    <property type="entry name" value="GFO_IDH_MocA"/>
    <property type="match status" value="1"/>
</dbReference>
<dbReference type="EMBL" id="SOPW01000018">
    <property type="protein sequence ID" value="TFB14216.1"/>
    <property type="molecule type" value="Genomic_DNA"/>
</dbReference>
<dbReference type="OrthoDB" id="9815825at2"/>
<evidence type="ECO:0000259" key="3">
    <source>
        <dbReference type="Pfam" id="PF01408"/>
    </source>
</evidence>
<dbReference type="InterPro" id="IPR055170">
    <property type="entry name" value="GFO_IDH_MocA-like_dom"/>
</dbReference>
<dbReference type="InterPro" id="IPR000683">
    <property type="entry name" value="Gfo/Idh/MocA-like_OxRdtase_N"/>
</dbReference>
<protein>
    <submittedName>
        <fullName evidence="5">Gfo/Idh/MocA family oxidoreductase</fullName>
    </submittedName>
</protein>
<comment type="similarity">
    <text evidence="1">Belongs to the Gfo/Idh/MocA family.</text>
</comment>
<organism evidence="5 6">
    <name type="scientific">Filobacillus milosensis</name>
    <dbReference type="NCBI Taxonomy" id="94137"/>
    <lineage>
        <taxon>Bacteria</taxon>
        <taxon>Bacillati</taxon>
        <taxon>Bacillota</taxon>
        <taxon>Bacilli</taxon>
        <taxon>Bacillales</taxon>
        <taxon>Bacillaceae</taxon>
        <taxon>Filobacillus</taxon>
    </lineage>
</organism>
<dbReference type="Proteomes" id="UP000297975">
    <property type="component" value="Unassembled WGS sequence"/>
</dbReference>
<keyword evidence="2" id="KW-0560">Oxidoreductase</keyword>
<evidence type="ECO:0000313" key="5">
    <source>
        <dbReference type="EMBL" id="TFB14216.1"/>
    </source>
</evidence>
<evidence type="ECO:0000256" key="2">
    <source>
        <dbReference type="ARBA" id="ARBA00023002"/>
    </source>
</evidence>
<accession>A0A4Y8IE52</accession>
<keyword evidence="6" id="KW-1185">Reference proteome</keyword>
<dbReference type="Gene3D" id="3.40.50.720">
    <property type="entry name" value="NAD(P)-binding Rossmann-like Domain"/>
    <property type="match status" value="1"/>
</dbReference>
<reference evidence="5 6" key="1">
    <citation type="submission" date="2019-03" db="EMBL/GenBank/DDBJ databases">
        <authorList>
            <person name="He R.-H."/>
        </authorList>
    </citation>
    <scope>NUCLEOTIDE SEQUENCE [LARGE SCALE GENOMIC DNA]</scope>
    <source>
        <strain evidence="6">SH 714</strain>
    </source>
</reference>
<dbReference type="RefSeq" id="WP_134341160.1">
    <property type="nucleotide sequence ID" value="NZ_SOPW01000018.1"/>
</dbReference>
<name>A0A4Y8IE52_9BACI</name>
<dbReference type="PANTHER" id="PTHR22604:SF105">
    <property type="entry name" value="TRANS-1,2-DIHYDROBENZENE-1,2-DIOL DEHYDROGENASE"/>
    <property type="match status" value="1"/>
</dbReference>
<dbReference type="Gene3D" id="3.30.360.10">
    <property type="entry name" value="Dihydrodipicolinate Reductase, domain 2"/>
    <property type="match status" value="1"/>
</dbReference>
<gene>
    <name evidence="5" type="ORF">E3U55_14295</name>
</gene>
<dbReference type="AlphaFoldDB" id="A0A4Y8IE52"/>
<dbReference type="GO" id="GO:0016491">
    <property type="term" value="F:oxidoreductase activity"/>
    <property type="evidence" value="ECO:0007669"/>
    <property type="project" value="UniProtKB-KW"/>
</dbReference>
<feature type="domain" description="GFO/IDH/MocA-like oxidoreductase" evidence="4">
    <location>
        <begin position="131"/>
        <end position="249"/>
    </location>
</feature>
<dbReference type="Pfam" id="PF22725">
    <property type="entry name" value="GFO_IDH_MocA_C3"/>
    <property type="match status" value="1"/>
</dbReference>
<dbReference type="InterPro" id="IPR036291">
    <property type="entry name" value="NAD(P)-bd_dom_sf"/>
</dbReference>
<comment type="caution">
    <text evidence="5">The sequence shown here is derived from an EMBL/GenBank/DDBJ whole genome shotgun (WGS) entry which is preliminary data.</text>
</comment>
<evidence type="ECO:0000256" key="1">
    <source>
        <dbReference type="ARBA" id="ARBA00010928"/>
    </source>
</evidence>
<dbReference type="SUPFAM" id="SSF55347">
    <property type="entry name" value="Glyceraldehyde-3-phosphate dehydrogenase-like, C-terminal domain"/>
    <property type="match status" value="1"/>
</dbReference>